<feature type="compositionally biased region" description="Polar residues" evidence="11">
    <location>
        <begin position="60"/>
        <end position="72"/>
    </location>
</feature>
<keyword evidence="7" id="KW-0805">Transcription regulation</keyword>
<evidence type="ECO:0000256" key="9">
    <source>
        <dbReference type="ARBA" id="ARBA00023242"/>
    </source>
</evidence>
<sequence length="670" mass="74947">MSSLAKRSKTSPILSFFTSVNDTEKIAQCDICSKKLCYSSSVTNLKKKHIERKHPIINLQISKASPHSSTEITTDDPDEPAATCTHIAAPSSTPVSAQGESAASSSHTATPPRQSSISSFVARKISETQKKKLNTILLKLFFLDFQPFSIVEDRGFVELIRALNPSYQLPTRKAITTTLLPAAYEQCKNVVLEKVSSARNVCLTTDCWTSKSIESYIALTAHYINEKLQLDSVLLDCSQINGPHTSSNLAATIKKITDRFNLSDKVSIVVTDNAANMKNAVINELKWKYFGSSSATEKLFTYQRNSGVGVPKKLLKDVVTRWNSTFYMLQRLEELEEPVKATIALINKDLPVLTEREWDICRDLCKILKPFEEVTRKLSGENYATGSQVIVLTRGLAAVCKKLQNEKSSSTVETVLQSLLKGISERFQSIEYSRTLAMCTFLDPRFRMIGFSDQIAPDSIKKHIIELVTKIWSKEKEKAWADIAVDFNRCSSEGERTATQLKTAYENYKRRIKKAAADDKAELHKTGGGSFKRKLDVDGERLIAKLHHNFTPLCNPCDSDGQYQVIEDVDADPVSYIESVETYFDGPLPVMSVEEVQTESHEEVVAHETVLSPSQSPSVNIPEAIPTAGLQQQMQITTSRPTARKHKRNRMEDYTSSKGAAFCWRNTAWR</sequence>
<dbReference type="SUPFAM" id="SSF140996">
    <property type="entry name" value="Hermes dimerisation domain"/>
    <property type="match status" value="1"/>
</dbReference>
<evidence type="ECO:0000256" key="2">
    <source>
        <dbReference type="ARBA" id="ARBA00011764"/>
    </source>
</evidence>
<dbReference type="InterPro" id="IPR052035">
    <property type="entry name" value="ZnF_BED_domain_contain"/>
</dbReference>
<evidence type="ECO:0000256" key="10">
    <source>
        <dbReference type="ARBA" id="ARBA00025466"/>
    </source>
</evidence>
<keyword evidence="5" id="KW-0863">Zinc-finger</keyword>
<dbReference type="SMART" id="SM00614">
    <property type="entry name" value="ZnF_BED"/>
    <property type="match status" value="1"/>
</dbReference>
<evidence type="ECO:0000256" key="3">
    <source>
        <dbReference type="ARBA" id="ARBA00016807"/>
    </source>
</evidence>
<evidence type="ECO:0000256" key="7">
    <source>
        <dbReference type="ARBA" id="ARBA00023015"/>
    </source>
</evidence>
<dbReference type="Pfam" id="PF02892">
    <property type="entry name" value="zf-BED"/>
    <property type="match status" value="1"/>
</dbReference>
<dbReference type="PANTHER" id="PTHR46481:SF10">
    <property type="entry name" value="ZINC FINGER BED DOMAIN-CONTAINING PROTEIN 39"/>
    <property type="match status" value="1"/>
</dbReference>
<gene>
    <name evidence="14" type="ORF">ANN_14369</name>
</gene>
<dbReference type="Pfam" id="PF13873">
    <property type="entry name" value="Myb_DNA-bind_5"/>
    <property type="match status" value="1"/>
</dbReference>
<evidence type="ECO:0000256" key="8">
    <source>
        <dbReference type="ARBA" id="ARBA00023163"/>
    </source>
</evidence>
<evidence type="ECO:0000256" key="11">
    <source>
        <dbReference type="SAM" id="MobiDB-lite"/>
    </source>
</evidence>
<dbReference type="PANTHER" id="PTHR46481">
    <property type="entry name" value="ZINC FINGER BED DOMAIN-CONTAINING PROTEIN 4"/>
    <property type="match status" value="1"/>
</dbReference>
<evidence type="ECO:0000313" key="14">
    <source>
        <dbReference type="EMBL" id="KAJ4438424.1"/>
    </source>
</evidence>
<evidence type="ECO:0000256" key="5">
    <source>
        <dbReference type="ARBA" id="ARBA00022771"/>
    </source>
</evidence>
<dbReference type="InterPro" id="IPR003656">
    <property type="entry name" value="Znf_BED"/>
</dbReference>
<keyword evidence="4" id="KW-0479">Metal-binding</keyword>
<reference evidence="14 15" key="1">
    <citation type="journal article" date="2022" name="Allergy">
        <title>Genome assembly and annotation of Periplaneta americana reveal a comprehensive cockroach allergen profile.</title>
        <authorList>
            <person name="Wang L."/>
            <person name="Xiong Q."/>
            <person name="Saelim N."/>
            <person name="Wang L."/>
            <person name="Nong W."/>
            <person name="Wan A.T."/>
            <person name="Shi M."/>
            <person name="Liu X."/>
            <person name="Cao Q."/>
            <person name="Hui J.H.L."/>
            <person name="Sookrung N."/>
            <person name="Leung T.F."/>
            <person name="Tungtrongchitr A."/>
            <person name="Tsui S.K.W."/>
        </authorList>
    </citation>
    <scope>NUCLEOTIDE SEQUENCE [LARGE SCALE GENOMIC DNA]</scope>
    <source>
        <strain evidence="14">PWHHKU_190912</strain>
    </source>
</reference>
<evidence type="ECO:0000256" key="1">
    <source>
        <dbReference type="ARBA" id="ARBA00004123"/>
    </source>
</evidence>
<name>A0ABQ8SX73_PERAM</name>
<evidence type="ECO:0000256" key="4">
    <source>
        <dbReference type="ARBA" id="ARBA00022723"/>
    </source>
</evidence>
<evidence type="ECO:0000259" key="13">
    <source>
        <dbReference type="Pfam" id="PF13873"/>
    </source>
</evidence>
<accession>A0ABQ8SX73</accession>
<comment type="caution">
    <text evidence="14">The sequence shown here is derived from an EMBL/GenBank/DDBJ whole genome shotgun (WGS) entry which is preliminary data.</text>
</comment>
<evidence type="ECO:0000256" key="6">
    <source>
        <dbReference type="ARBA" id="ARBA00022833"/>
    </source>
</evidence>
<comment type="subunit">
    <text evidence="2">Self-associates forming complexes of several hundred monomers.</text>
</comment>
<dbReference type="InterPro" id="IPR028002">
    <property type="entry name" value="Myb_DNA-bind_5"/>
</dbReference>
<dbReference type="Proteomes" id="UP001148838">
    <property type="component" value="Unassembled WGS sequence"/>
</dbReference>
<evidence type="ECO:0000259" key="12">
    <source>
        <dbReference type="Pfam" id="PF02892"/>
    </source>
</evidence>
<organism evidence="14 15">
    <name type="scientific">Periplaneta americana</name>
    <name type="common">American cockroach</name>
    <name type="synonym">Blatta americana</name>
    <dbReference type="NCBI Taxonomy" id="6978"/>
    <lineage>
        <taxon>Eukaryota</taxon>
        <taxon>Metazoa</taxon>
        <taxon>Ecdysozoa</taxon>
        <taxon>Arthropoda</taxon>
        <taxon>Hexapoda</taxon>
        <taxon>Insecta</taxon>
        <taxon>Pterygota</taxon>
        <taxon>Neoptera</taxon>
        <taxon>Polyneoptera</taxon>
        <taxon>Dictyoptera</taxon>
        <taxon>Blattodea</taxon>
        <taxon>Blattoidea</taxon>
        <taxon>Blattidae</taxon>
        <taxon>Blattinae</taxon>
        <taxon>Periplaneta</taxon>
    </lineage>
</organism>
<keyword evidence="9" id="KW-0539">Nucleus</keyword>
<feature type="region of interest" description="Disordered" evidence="11">
    <location>
        <begin position="60"/>
        <end position="115"/>
    </location>
</feature>
<comment type="subcellular location">
    <subcellularLocation>
        <location evidence="1">Nucleus</location>
    </subcellularLocation>
</comment>
<proteinExistence type="predicted"/>
<keyword evidence="8" id="KW-0804">Transcription</keyword>
<dbReference type="EMBL" id="JAJSOF020000019">
    <property type="protein sequence ID" value="KAJ4438424.1"/>
    <property type="molecule type" value="Genomic_DNA"/>
</dbReference>
<feature type="compositionally biased region" description="Polar residues" evidence="11">
    <location>
        <begin position="90"/>
        <end position="99"/>
    </location>
</feature>
<dbReference type="InterPro" id="IPR012337">
    <property type="entry name" value="RNaseH-like_sf"/>
</dbReference>
<dbReference type="SUPFAM" id="SSF53098">
    <property type="entry name" value="Ribonuclease H-like"/>
    <property type="match status" value="1"/>
</dbReference>
<evidence type="ECO:0000313" key="15">
    <source>
        <dbReference type="Proteomes" id="UP001148838"/>
    </source>
</evidence>
<feature type="domain" description="Myb/SANT-like DNA-binding" evidence="13">
    <location>
        <begin position="472"/>
        <end position="517"/>
    </location>
</feature>
<keyword evidence="15" id="KW-1185">Reference proteome</keyword>
<feature type="region of interest" description="Disordered" evidence="11">
    <location>
        <begin position="629"/>
        <end position="652"/>
    </location>
</feature>
<protein>
    <recommendedName>
        <fullName evidence="3">Regulatory protein zeste</fullName>
    </recommendedName>
</protein>
<keyword evidence="6" id="KW-0862">Zinc</keyword>
<feature type="compositionally biased region" description="Polar residues" evidence="11">
    <location>
        <begin position="629"/>
        <end position="641"/>
    </location>
</feature>
<feature type="domain" description="BED-type" evidence="12">
    <location>
        <begin position="11"/>
        <end position="55"/>
    </location>
</feature>
<comment type="function">
    <text evidence="10">Involved in transvection phenomena (= synapsis-dependent gene expression), where the synaptic pairing of chromosomes carrying genes with which zeste interacts influences the expression of these genes. Zeste binds to DNA and stimulates transcription from a nearby promoter.</text>
</comment>